<keyword evidence="3" id="KW-1133">Transmembrane helix</keyword>
<dbReference type="InterPro" id="IPR010090">
    <property type="entry name" value="Phage_tape_meas"/>
</dbReference>
<accession>A0A1I7FWK0</accession>
<evidence type="ECO:0000313" key="6">
    <source>
        <dbReference type="Proteomes" id="UP000183508"/>
    </source>
</evidence>
<feature type="transmembrane region" description="Helical" evidence="3">
    <location>
        <begin position="623"/>
        <end position="643"/>
    </location>
</feature>
<keyword evidence="1" id="KW-1188">Viral release from host cell</keyword>
<protein>
    <submittedName>
        <fullName evidence="5">Phage tail tape measure protein, TP901 family, core region</fullName>
    </submittedName>
</protein>
<feature type="transmembrane region" description="Helical" evidence="3">
    <location>
        <begin position="439"/>
        <end position="469"/>
    </location>
</feature>
<dbReference type="RefSeq" id="WP_074949131.1">
    <property type="nucleotide sequence ID" value="NZ_FPBV01000001.1"/>
</dbReference>
<keyword evidence="2" id="KW-0175">Coiled coil</keyword>
<feature type="coiled-coil region" evidence="2">
    <location>
        <begin position="10"/>
        <end position="44"/>
    </location>
</feature>
<feature type="transmembrane region" description="Helical" evidence="3">
    <location>
        <begin position="552"/>
        <end position="573"/>
    </location>
</feature>
<feature type="transmembrane region" description="Helical" evidence="3">
    <location>
        <begin position="585"/>
        <end position="603"/>
    </location>
</feature>
<dbReference type="PANTHER" id="PTHR37813">
    <property type="entry name" value="FELS-2 PROPHAGE PROTEIN"/>
    <property type="match status" value="1"/>
</dbReference>
<dbReference type="NCBIfam" id="TIGR01760">
    <property type="entry name" value="tape_meas_TP901"/>
    <property type="match status" value="1"/>
</dbReference>
<evidence type="ECO:0000256" key="3">
    <source>
        <dbReference type="SAM" id="Phobius"/>
    </source>
</evidence>
<sequence length="850" mass="87631">MAATDLGSIYAEIRLRLDKLQGDVAAAKAQLGSAKAALESLADESAQKLTKSMSSASESMKRVGAAVTAAGTGIVLGLGHAVKTTSDFEAEMSKVQALSGATGNELGKLRDAAIQLGATTPKSASEAAQAMEMLAAMGFKANEIIAAMPGVLSAAVASGEDMALVADTTAAALNAFNLKASEASRVADVLAQAANDSAAGILDMQYTFKYAAPVAHQLGISLEQLAAATEIMANNGIRGEQAGTTLRMALIRLANPTDKAAALLKDLGVRVTDAHGQMRPFNAILADLTKGLSGMGDAQKQAALATIFGTEAVSGMLTLVQAGPQKFDELTKSLQNSAGASQRASQVMQNNLNGALEQLGGAVESVEIAVGSRFTPALQTAATVLGNLVSAFTSLPGPVQSFIAYGAAAVAALLLLVGPTMLLIGFLPQIAAGFGMVSVAVAGFLGAIGPITGIVAAIVAAIGLLYLAWQTNFGGIRDITLQLWSQIQATFQQAYAAIVPVVTNLVNYIAQQWARIQPVLQPVMQWIETIFHYVFQFAAQTVMFYLNSIVMVIQGAVNVIAGIIKFFVALFTGDWNGLWEAVKQIASGALTLLHGLFNLWFIGRIAGLIGSFAGKALALIGDFAARGAAAFGNFVAGVFARMASWASGLVARAGSGMSSFLNAIVSGAGRVLSYLGQFVSQMVGALGSLPGRMLEIGRNIATGIWNGISAMAGWLRSRIISWAASVLPGPIAKLLGISSPSRLMAEYGGYIAEGLAQGMLKAKDMVASASQTLAGLASMAAPAPALATAAGGSIAAGAVAGGPTINQNAPLLYIENLTVRNDQDLQNIQKTMRQLYEENAKVQRAMGKGR</sequence>
<dbReference type="OrthoDB" id="90760at2"/>
<name>A0A1I7FWK0_9BACL</name>
<dbReference type="PANTHER" id="PTHR37813:SF1">
    <property type="entry name" value="FELS-2 PROPHAGE PROTEIN"/>
    <property type="match status" value="1"/>
</dbReference>
<feature type="domain" description="Phage tail tape measure protein" evidence="4">
    <location>
        <begin position="110"/>
        <end position="309"/>
    </location>
</feature>
<dbReference type="STRING" id="392015.SAMN05421543_101485"/>
<dbReference type="AlphaFoldDB" id="A0A1I7FWK0"/>
<keyword evidence="3" id="KW-0472">Membrane</keyword>
<evidence type="ECO:0000313" key="5">
    <source>
        <dbReference type="EMBL" id="SFU40523.1"/>
    </source>
</evidence>
<proteinExistence type="predicted"/>
<feature type="transmembrane region" description="Helical" evidence="3">
    <location>
        <begin position="402"/>
        <end position="427"/>
    </location>
</feature>
<evidence type="ECO:0000259" key="4">
    <source>
        <dbReference type="Pfam" id="PF10145"/>
    </source>
</evidence>
<gene>
    <name evidence="5" type="ORF">SAMN05421543_101485</name>
</gene>
<dbReference type="EMBL" id="FPBV01000001">
    <property type="protein sequence ID" value="SFU40523.1"/>
    <property type="molecule type" value="Genomic_DNA"/>
</dbReference>
<keyword evidence="3" id="KW-0812">Transmembrane</keyword>
<evidence type="ECO:0000256" key="1">
    <source>
        <dbReference type="ARBA" id="ARBA00022612"/>
    </source>
</evidence>
<dbReference type="Proteomes" id="UP000183508">
    <property type="component" value="Unassembled WGS sequence"/>
</dbReference>
<organism evidence="5 6">
    <name type="scientific">Alicyclobacillus macrosporangiidus</name>
    <dbReference type="NCBI Taxonomy" id="392015"/>
    <lineage>
        <taxon>Bacteria</taxon>
        <taxon>Bacillati</taxon>
        <taxon>Bacillota</taxon>
        <taxon>Bacilli</taxon>
        <taxon>Bacillales</taxon>
        <taxon>Alicyclobacillaceae</taxon>
        <taxon>Alicyclobacillus</taxon>
    </lineage>
</organism>
<dbReference type="Pfam" id="PF10145">
    <property type="entry name" value="PhageMin_Tail"/>
    <property type="match status" value="1"/>
</dbReference>
<keyword evidence="6" id="KW-1185">Reference proteome</keyword>
<reference evidence="6" key="1">
    <citation type="submission" date="2016-10" db="EMBL/GenBank/DDBJ databases">
        <authorList>
            <person name="Varghese N."/>
        </authorList>
    </citation>
    <scope>NUCLEOTIDE SEQUENCE [LARGE SCALE GENOMIC DNA]</scope>
    <source>
        <strain evidence="6">DSM 17980</strain>
    </source>
</reference>
<evidence type="ECO:0000256" key="2">
    <source>
        <dbReference type="SAM" id="Coils"/>
    </source>
</evidence>